<accession>A0AC35GX84</accession>
<name>A0AC35GX84_9BILA</name>
<evidence type="ECO:0000313" key="2">
    <source>
        <dbReference type="WBParaSite" id="PS1159_v2.g9754.t1"/>
    </source>
</evidence>
<sequence length="264" mass="30941">MLNKAKCWRCQSTWNYSSKERCFTEDPELGHRHHECQRLISQIRLDQLQRIFLVRISGQGLTNENADANLYLELFKQLLDEKLEPETSVYYEKYKSFKDSIENALFNNNNYNEQIEMIDPYFMIPEIHGPGQEDDGQESDFDAGNSDSEEDLERTLQNLEISALESSPPPSQQQQQHTPPSQQQQHLPPPPQQQQYPSPPAQQQQQHTPPSQQQQHPPPPPQQPDDAQQQQHPQLHLGRHPPPNIQQQRSKFYLHYKKYFSLQI</sequence>
<reference evidence="2" key="1">
    <citation type="submission" date="2022-11" db="UniProtKB">
        <authorList>
            <consortium name="WormBaseParasite"/>
        </authorList>
    </citation>
    <scope>IDENTIFICATION</scope>
</reference>
<evidence type="ECO:0000313" key="1">
    <source>
        <dbReference type="Proteomes" id="UP000887580"/>
    </source>
</evidence>
<proteinExistence type="predicted"/>
<organism evidence="1 2">
    <name type="scientific">Panagrolaimus sp. PS1159</name>
    <dbReference type="NCBI Taxonomy" id="55785"/>
    <lineage>
        <taxon>Eukaryota</taxon>
        <taxon>Metazoa</taxon>
        <taxon>Ecdysozoa</taxon>
        <taxon>Nematoda</taxon>
        <taxon>Chromadorea</taxon>
        <taxon>Rhabditida</taxon>
        <taxon>Tylenchina</taxon>
        <taxon>Panagrolaimomorpha</taxon>
        <taxon>Panagrolaimoidea</taxon>
        <taxon>Panagrolaimidae</taxon>
        <taxon>Panagrolaimus</taxon>
    </lineage>
</organism>
<dbReference type="Proteomes" id="UP000887580">
    <property type="component" value="Unplaced"/>
</dbReference>
<protein>
    <submittedName>
        <fullName evidence="2">Uncharacterized protein</fullName>
    </submittedName>
</protein>
<dbReference type="WBParaSite" id="PS1159_v2.g9754.t1">
    <property type="protein sequence ID" value="PS1159_v2.g9754.t1"/>
    <property type="gene ID" value="PS1159_v2.g9754"/>
</dbReference>